<proteinExistence type="predicted"/>
<protein>
    <recommendedName>
        <fullName evidence="4">SET domain-containing protein</fullName>
    </recommendedName>
</protein>
<dbReference type="GO" id="GO:0016279">
    <property type="term" value="F:protein-lysine N-methyltransferase activity"/>
    <property type="evidence" value="ECO:0007669"/>
    <property type="project" value="TreeGrafter"/>
</dbReference>
<feature type="coiled-coil region" evidence="1">
    <location>
        <begin position="371"/>
        <end position="430"/>
    </location>
</feature>
<sequence length="451" mass="50216">MRKGQFPLQNLPAWCMLNNIALDGLSAADVNARGLGLVAENKLENMHDDLPALLTVPKELVLSSARVEEYAKENKEFRRLLDVAGHQSSRGDILLFLLTQLVLSSPDYAGGQGAATAWTQYMKLLPAHVPVPTLWSASDLSFLRGTSLQFAVTAKLAALAKEFDHIRDATSDLPQWSALIEAGEITLSDWILVDALYRSRSLALPRSGEAMVPCLDLVNHASPATAGEKVARQEEITIDYGHDKSAAEMLFSYGFIDSDSNAKSLVLPVRPMEDDPLAKAKLYAFRSAPILKITDSETGVPQWEAPFIYLMCLNDEDGLHFKVLQENDGSQDLRMFWQDADITRDAESMETLIDGHELCQVFRLRAVTVALQMIRQQLDVLKDNSTQALNEGTHIVLVASRLRAIEQDLLERALKMVEQENNRLLEEESVKAYLTAMNDTQRDDADEEDFT</sequence>
<keyword evidence="3" id="KW-1185">Reference proteome</keyword>
<dbReference type="InterPro" id="IPR050600">
    <property type="entry name" value="SETD3_SETD6_MTase"/>
</dbReference>
<reference evidence="2" key="1">
    <citation type="submission" date="2022-07" db="EMBL/GenBank/DDBJ databases">
        <title>Genome Sequence of Xylaria arbuscula.</title>
        <authorList>
            <person name="Buettner E."/>
        </authorList>
    </citation>
    <scope>NUCLEOTIDE SEQUENCE</scope>
    <source>
        <strain evidence="2">VT107</strain>
    </source>
</reference>
<accession>A0A9W8TMJ8</accession>
<gene>
    <name evidence="2" type="ORF">NPX13_g5595</name>
</gene>
<dbReference type="PANTHER" id="PTHR13271:SF76">
    <property type="entry name" value="SET DOMAIN-CONTAINING PROTEIN 8"/>
    <property type="match status" value="1"/>
</dbReference>
<dbReference type="AlphaFoldDB" id="A0A9W8TMJ8"/>
<dbReference type="InterPro" id="IPR046341">
    <property type="entry name" value="SET_dom_sf"/>
</dbReference>
<name>A0A9W8TMJ8_9PEZI</name>
<dbReference type="GO" id="GO:0005634">
    <property type="term" value="C:nucleus"/>
    <property type="evidence" value="ECO:0007669"/>
    <property type="project" value="TreeGrafter"/>
</dbReference>
<dbReference type="CDD" id="cd10527">
    <property type="entry name" value="SET_LSMT"/>
    <property type="match status" value="1"/>
</dbReference>
<dbReference type="Proteomes" id="UP001148614">
    <property type="component" value="Unassembled WGS sequence"/>
</dbReference>
<evidence type="ECO:0000313" key="3">
    <source>
        <dbReference type="Proteomes" id="UP001148614"/>
    </source>
</evidence>
<comment type="caution">
    <text evidence="2">The sequence shown here is derived from an EMBL/GenBank/DDBJ whole genome shotgun (WGS) entry which is preliminary data.</text>
</comment>
<evidence type="ECO:0008006" key="4">
    <source>
        <dbReference type="Google" id="ProtNLM"/>
    </source>
</evidence>
<dbReference type="Gene3D" id="3.90.1410.10">
    <property type="entry name" value="set domain protein methyltransferase, domain 1"/>
    <property type="match status" value="1"/>
</dbReference>
<evidence type="ECO:0000313" key="2">
    <source>
        <dbReference type="EMBL" id="KAJ3570839.1"/>
    </source>
</evidence>
<dbReference type="SUPFAM" id="SSF82199">
    <property type="entry name" value="SET domain"/>
    <property type="match status" value="1"/>
</dbReference>
<dbReference type="PANTHER" id="PTHR13271">
    <property type="entry name" value="UNCHARACTERIZED PUTATIVE METHYLTRANSFERASE"/>
    <property type="match status" value="1"/>
</dbReference>
<organism evidence="2 3">
    <name type="scientific">Xylaria arbuscula</name>
    <dbReference type="NCBI Taxonomy" id="114810"/>
    <lineage>
        <taxon>Eukaryota</taxon>
        <taxon>Fungi</taxon>
        <taxon>Dikarya</taxon>
        <taxon>Ascomycota</taxon>
        <taxon>Pezizomycotina</taxon>
        <taxon>Sordariomycetes</taxon>
        <taxon>Xylariomycetidae</taxon>
        <taxon>Xylariales</taxon>
        <taxon>Xylariaceae</taxon>
        <taxon>Xylaria</taxon>
    </lineage>
</organism>
<evidence type="ECO:0000256" key="1">
    <source>
        <dbReference type="SAM" id="Coils"/>
    </source>
</evidence>
<dbReference type="EMBL" id="JANPWZ010000896">
    <property type="protein sequence ID" value="KAJ3570839.1"/>
    <property type="molecule type" value="Genomic_DNA"/>
</dbReference>
<keyword evidence="1" id="KW-0175">Coiled coil</keyword>
<dbReference type="VEuPathDB" id="FungiDB:F4678DRAFT_458772"/>